<comment type="caution">
    <text evidence="1">The sequence shown here is derived from an EMBL/GenBank/DDBJ whole genome shotgun (WGS) entry which is preliminary data.</text>
</comment>
<gene>
    <name evidence="1" type="ORF">A2557_10095</name>
</gene>
<proteinExistence type="predicted"/>
<dbReference type="EMBL" id="MFNF01000060">
    <property type="protein sequence ID" value="OGG99209.1"/>
    <property type="molecule type" value="Genomic_DNA"/>
</dbReference>
<evidence type="ECO:0000313" key="2">
    <source>
        <dbReference type="Proteomes" id="UP000177583"/>
    </source>
</evidence>
<name>A0A1F6GM75_9PROT</name>
<dbReference type="Proteomes" id="UP000177583">
    <property type="component" value="Unassembled WGS sequence"/>
</dbReference>
<protein>
    <submittedName>
        <fullName evidence="1">Uncharacterized protein</fullName>
    </submittedName>
</protein>
<organism evidence="1 2">
    <name type="scientific">Candidatus Lambdaproteobacteria bacterium RIFOXYD2_FULL_56_26</name>
    <dbReference type="NCBI Taxonomy" id="1817773"/>
    <lineage>
        <taxon>Bacteria</taxon>
        <taxon>Pseudomonadati</taxon>
        <taxon>Pseudomonadota</taxon>
        <taxon>Candidatus Lambdaproteobacteria</taxon>
    </lineage>
</organism>
<reference evidence="1 2" key="1">
    <citation type="journal article" date="2016" name="Nat. Commun.">
        <title>Thousands of microbial genomes shed light on interconnected biogeochemical processes in an aquifer system.</title>
        <authorList>
            <person name="Anantharaman K."/>
            <person name="Brown C.T."/>
            <person name="Hug L.A."/>
            <person name="Sharon I."/>
            <person name="Castelle C.J."/>
            <person name="Probst A.J."/>
            <person name="Thomas B.C."/>
            <person name="Singh A."/>
            <person name="Wilkins M.J."/>
            <person name="Karaoz U."/>
            <person name="Brodie E.L."/>
            <person name="Williams K.H."/>
            <person name="Hubbard S.S."/>
            <person name="Banfield J.F."/>
        </authorList>
    </citation>
    <scope>NUCLEOTIDE SEQUENCE [LARGE SCALE GENOMIC DNA]</scope>
</reference>
<evidence type="ECO:0000313" key="1">
    <source>
        <dbReference type="EMBL" id="OGG99209.1"/>
    </source>
</evidence>
<dbReference type="AlphaFoldDB" id="A0A1F6GM75"/>
<accession>A0A1F6GM75</accession>
<sequence>MVLLKKRYCRGRVPVRSSRLAKALVQRLAWTMEKNKPLGVLPENASAFGLEGPGAAPVLPEAGRLAKALVDPLQAQPQSPYFVNPPALFTGPQGTQKRLAQAKVGAALTLVTGLGVWLEGEAYLVPSDSAGLDQPQTLVSLAGWQGPLVLDLLVPEGAMAFKEFLQAQGPSELLARISETAEEFLGSLLPHKNRFAQLWATGLEGEPLALDQGILTLPSLGGFMTTKGLPVLARGVLGLVDFSAGILDPLGLLGAKISAFGALDRRTLRVKEVLTEIKHWQAYSQKQIEYSVNHNLGPYLKEELGQKACELRKALGLAIGEVEAQGVEIHFTGGRVEYSYLGEDKKTGQLTQTLWLESSWARHPLALPKMLEALGLEWGTLLLGFGGPVEPKRLLAGLAAKGWSVSSELEEQLLAAKGPLRLQVEPDWLELSGLRLTLLLGEPKSQQSLKELLSLL</sequence>